<dbReference type="InterPro" id="IPR011009">
    <property type="entry name" value="Kinase-like_dom_sf"/>
</dbReference>
<evidence type="ECO:0000313" key="2">
    <source>
        <dbReference type="Proteomes" id="UP000215509"/>
    </source>
</evidence>
<dbReference type="RefSeq" id="WP_094016082.1">
    <property type="nucleotide sequence ID" value="NZ_NMQW01000023.1"/>
</dbReference>
<name>A0A229UPB0_9BACL</name>
<dbReference type="AlphaFoldDB" id="A0A229UPB0"/>
<keyword evidence="1" id="KW-0808">Transferase</keyword>
<evidence type="ECO:0000313" key="1">
    <source>
        <dbReference type="EMBL" id="OXM85316.1"/>
    </source>
</evidence>
<dbReference type="GO" id="GO:0019748">
    <property type="term" value="P:secondary metabolic process"/>
    <property type="evidence" value="ECO:0007669"/>
    <property type="project" value="InterPro"/>
</dbReference>
<accession>A0A229UPB0</accession>
<sequence length="308" mass="34723">MPYPLPEKLVQTILGVHGQKGEQWLREFDELLAHCEQKWSLQVQAPPSPYPLSFNFVAPVRFEDGREAVLKLSVPSKESVTELSALRLYQGRGMVQWLDADLGRGILLIEKLQPGKTLKSIQDDEEATRIAAQVMRRLKTPAPASSVFPSVADWAQGLKKLRLHFNGGTGPMPEDMVAKAEARYQELLSSVSTLQLLHGDLHHENILSAAREPWLAIDPKGVIGEAEYEVISFLMNHLPEAEQHRDLIIQRRAELFAQELNLNPRRVYAWGYCHAILSAWWCIESQTGGMENSLHAAARFDRLLHLAT</sequence>
<dbReference type="Pfam" id="PF04655">
    <property type="entry name" value="APH_6_hur"/>
    <property type="match status" value="1"/>
</dbReference>
<organism evidence="1 2">
    <name type="scientific">Paenibacillus rigui</name>
    <dbReference type="NCBI Taxonomy" id="554312"/>
    <lineage>
        <taxon>Bacteria</taxon>
        <taxon>Bacillati</taxon>
        <taxon>Bacillota</taxon>
        <taxon>Bacilli</taxon>
        <taxon>Bacillales</taxon>
        <taxon>Paenibacillaceae</taxon>
        <taxon>Paenibacillus</taxon>
    </lineage>
</organism>
<dbReference type="Gene3D" id="1.10.510.10">
    <property type="entry name" value="Transferase(Phosphotransferase) domain 1"/>
    <property type="match status" value="1"/>
</dbReference>
<dbReference type="GO" id="GO:0016301">
    <property type="term" value="F:kinase activity"/>
    <property type="evidence" value="ECO:0007669"/>
    <property type="project" value="UniProtKB-KW"/>
</dbReference>
<keyword evidence="1" id="KW-0418">Kinase</keyword>
<comment type="caution">
    <text evidence="1">The sequence shown here is derived from an EMBL/GenBank/DDBJ whole genome shotgun (WGS) entry which is preliminary data.</text>
</comment>
<reference evidence="1 2" key="1">
    <citation type="submission" date="2017-07" db="EMBL/GenBank/DDBJ databases">
        <title>Genome sequencing and assembly of Paenibacillus rigui.</title>
        <authorList>
            <person name="Mayilraj S."/>
        </authorList>
    </citation>
    <scope>NUCLEOTIDE SEQUENCE [LARGE SCALE GENOMIC DNA]</scope>
    <source>
        <strain evidence="1 2">JCM 16352</strain>
    </source>
</reference>
<dbReference type="GO" id="GO:0016773">
    <property type="term" value="F:phosphotransferase activity, alcohol group as acceptor"/>
    <property type="evidence" value="ECO:0007669"/>
    <property type="project" value="InterPro"/>
</dbReference>
<dbReference type="InterPro" id="IPR006748">
    <property type="entry name" value="NH2Glyco/OHUrea_AB-resist_kin"/>
</dbReference>
<gene>
    <name evidence="1" type="ORF">CF651_17165</name>
</gene>
<dbReference type="SUPFAM" id="SSF56112">
    <property type="entry name" value="Protein kinase-like (PK-like)"/>
    <property type="match status" value="1"/>
</dbReference>
<keyword evidence="2" id="KW-1185">Reference proteome</keyword>
<dbReference type="Proteomes" id="UP000215509">
    <property type="component" value="Unassembled WGS sequence"/>
</dbReference>
<dbReference type="OrthoDB" id="179394at2"/>
<protein>
    <submittedName>
        <fullName evidence="1">Kinase</fullName>
    </submittedName>
</protein>
<proteinExistence type="predicted"/>
<dbReference type="EMBL" id="NMQW01000023">
    <property type="protein sequence ID" value="OXM85316.1"/>
    <property type="molecule type" value="Genomic_DNA"/>
</dbReference>